<comment type="caution">
    <text evidence="1">The sequence shown here is derived from an EMBL/GenBank/DDBJ whole genome shotgun (WGS) entry which is preliminary data.</text>
</comment>
<evidence type="ECO:0000313" key="2">
    <source>
        <dbReference type="Proteomes" id="UP000789366"/>
    </source>
</evidence>
<protein>
    <submittedName>
        <fullName evidence="1">11066_t:CDS:1</fullName>
    </submittedName>
</protein>
<proteinExistence type="predicted"/>
<sequence length="830" mass="97086">MEQSAAASQKTMTKFMLFLIIFLLEYIVYKRNGLPGLIVLNVLLAIAYYYRDTLKEYYPAKIKFPLFATRLNYYSSQPSGLGGYVDEYSIFANDGELRMEQLDNLKTVIQIKEEAEKKELELQKQAETLQKAAELQEQLKEKLSQAEEKLMSPEKILKIAGTVILKEIEDRLYPQSQETETAKSLTERLAKMPTPAEEEQQLLSQLYLTLEQFIAISCQAVYRPEEKDWIIDNYSALTKDQKLKLLSAGLNNLGIDTYVKKQKFVQINHTLHQEKANFGLSVKEKESILRLLITTLDLTNEQRENLENMGVSFFDASNWNISEEQKQHLLDFGLNKLKLASPQKEELTIIHPDQFKTFSLTGPQKNILNSLSPLIKEDKYSENSLQLFRSLNLKSHHQTFFVREEIIPDPNTAFGVAKSSYLSLKIKSLMSFAKKTIEEGEYYLKDFNFSLADWVKAEPPTDEEIFYESRELPETKESKEPQEPKPASSTSRYDNLSANLNKKDAERQQKKLERQEAQRKFEESERQRREEKLAEKDQKLKEDEERRQKERELAEQEEQKRREAEAARAESLQKEQKALFEKKTANIEAAKKRAEENLANQIKQNELEEKKKRDEIEKMEKENEAEQERLKKQAELIEEEKQKKLAQIALEDEEERQRIEKRANEEKARIIEEMNEKRRRDAAELKKKENALLKEKETRQAEVERLEKEVKLQETLGKELEQAGARREAILKGQKNQQQALRELREQMYNACLGFYLNSDEIKKGTRYNGSPVPRSGCHYLRDLVRDFPDGWGMAMKTFYKAVGSQFVTTDELRRIIEREVHTLTYLDSR</sequence>
<gene>
    <name evidence="1" type="ORF">SPELUC_LOCUS6477</name>
</gene>
<evidence type="ECO:0000313" key="1">
    <source>
        <dbReference type="EMBL" id="CAG8583877.1"/>
    </source>
</evidence>
<accession>A0ACA9ME86</accession>
<dbReference type="EMBL" id="CAJVPW010007677">
    <property type="protein sequence ID" value="CAG8583877.1"/>
    <property type="molecule type" value="Genomic_DNA"/>
</dbReference>
<keyword evidence="2" id="KW-1185">Reference proteome</keyword>
<name>A0ACA9ME86_9GLOM</name>
<reference evidence="1" key="1">
    <citation type="submission" date="2021-06" db="EMBL/GenBank/DDBJ databases">
        <authorList>
            <person name="Kallberg Y."/>
            <person name="Tangrot J."/>
            <person name="Rosling A."/>
        </authorList>
    </citation>
    <scope>NUCLEOTIDE SEQUENCE</scope>
    <source>
        <strain evidence="1">28 12/20/2015</strain>
    </source>
</reference>
<dbReference type="Proteomes" id="UP000789366">
    <property type="component" value="Unassembled WGS sequence"/>
</dbReference>
<organism evidence="1 2">
    <name type="scientific">Cetraspora pellucida</name>
    <dbReference type="NCBI Taxonomy" id="1433469"/>
    <lineage>
        <taxon>Eukaryota</taxon>
        <taxon>Fungi</taxon>
        <taxon>Fungi incertae sedis</taxon>
        <taxon>Mucoromycota</taxon>
        <taxon>Glomeromycotina</taxon>
        <taxon>Glomeromycetes</taxon>
        <taxon>Diversisporales</taxon>
        <taxon>Gigasporaceae</taxon>
        <taxon>Cetraspora</taxon>
    </lineage>
</organism>